<dbReference type="CDD" id="cd02440">
    <property type="entry name" value="AdoMet_MTases"/>
    <property type="match status" value="1"/>
</dbReference>
<feature type="binding site" evidence="5">
    <location>
        <position position="189"/>
    </location>
    <ligand>
        <name>S-adenosyl-L-methionine</name>
        <dbReference type="ChEBI" id="CHEBI:59789"/>
    </ligand>
</feature>
<name>A0ABT9GQX6_9GAMM</name>
<dbReference type="InterPro" id="IPR004556">
    <property type="entry name" value="HemK-like"/>
</dbReference>
<evidence type="ECO:0000256" key="1">
    <source>
        <dbReference type="ARBA" id="ARBA00022603"/>
    </source>
</evidence>
<dbReference type="EC" id="2.1.1.297" evidence="5"/>
<comment type="function">
    <text evidence="5">Methylates the class 1 translation termination release factors RF1/PrfA and RF2/PrfB on the glutamine residue of the universally conserved GGQ motif.</text>
</comment>
<dbReference type="Proteomes" id="UP001236258">
    <property type="component" value="Unassembled WGS sequence"/>
</dbReference>
<evidence type="ECO:0000256" key="2">
    <source>
        <dbReference type="ARBA" id="ARBA00022679"/>
    </source>
</evidence>
<evidence type="ECO:0000256" key="3">
    <source>
        <dbReference type="ARBA" id="ARBA00022691"/>
    </source>
</evidence>
<dbReference type="InterPro" id="IPR029063">
    <property type="entry name" value="SAM-dependent_MTases_sf"/>
</dbReference>
<evidence type="ECO:0000256" key="5">
    <source>
        <dbReference type="HAMAP-Rule" id="MF_02126"/>
    </source>
</evidence>
<dbReference type="Pfam" id="PF05175">
    <property type="entry name" value="MTS"/>
    <property type="match status" value="1"/>
</dbReference>
<feature type="domain" description="Release factor glutamine methyltransferase N-terminal" evidence="7">
    <location>
        <begin position="10"/>
        <end position="79"/>
    </location>
</feature>
<feature type="domain" description="Methyltransferase small" evidence="6">
    <location>
        <begin position="114"/>
        <end position="197"/>
    </location>
</feature>
<protein>
    <recommendedName>
        <fullName evidence="5">Release factor glutamine methyltransferase</fullName>
        <shortName evidence="5">RF MTase</shortName>
        <ecNumber evidence="5">2.1.1.297</ecNumber>
    </recommendedName>
    <alternativeName>
        <fullName evidence="5">N5-glutamine methyltransferase PrmC</fullName>
    </alternativeName>
    <alternativeName>
        <fullName evidence="5">Protein-(glutamine-N5) MTase PrmC</fullName>
    </alternativeName>
    <alternativeName>
        <fullName evidence="5">Protein-glutamine N-methyltransferase PrmC</fullName>
    </alternativeName>
</protein>
<dbReference type="InterPro" id="IPR040758">
    <property type="entry name" value="PrmC_N"/>
</dbReference>
<evidence type="ECO:0000313" key="8">
    <source>
        <dbReference type="EMBL" id="MDP4529378.1"/>
    </source>
</evidence>
<dbReference type="GO" id="GO:0102559">
    <property type="term" value="F:peptide chain release factor N(5)-glutamine methyltransferase activity"/>
    <property type="evidence" value="ECO:0007669"/>
    <property type="project" value="UniProtKB-EC"/>
</dbReference>
<dbReference type="InterPro" id="IPR002052">
    <property type="entry name" value="DNA_methylase_N6_adenine_CS"/>
</dbReference>
<comment type="catalytic activity">
    <reaction evidence="4 5">
        <text>L-glutaminyl-[peptide chain release factor] + S-adenosyl-L-methionine = N(5)-methyl-L-glutaminyl-[peptide chain release factor] + S-adenosyl-L-homocysteine + H(+)</text>
        <dbReference type="Rhea" id="RHEA:42896"/>
        <dbReference type="Rhea" id="RHEA-COMP:10271"/>
        <dbReference type="Rhea" id="RHEA-COMP:10272"/>
        <dbReference type="ChEBI" id="CHEBI:15378"/>
        <dbReference type="ChEBI" id="CHEBI:30011"/>
        <dbReference type="ChEBI" id="CHEBI:57856"/>
        <dbReference type="ChEBI" id="CHEBI:59789"/>
        <dbReference type="ChEBI" id="CHEBI:61891"/>
        <dbReference type="EC" id="2.1.1.297"/>
    </reaction>
</comment>
<dbReference type="PROSITE" id="PS00092">
    <property type="entry name" value="N6_MTASE"/>
    <property type="match status" value="1"/>
</dbReference>
<evidence type="ECO:0000259" key="6">
    <source>
        <dbReference type="Pfam" id="PF05175"/>
    </source>
</evidence>
<dbReference type="GO" id="GO:0032259">
    <property type="term" value="P:methylation"/>
    <property type="evidence" value="ECO:0007669"/>
    <property type="project" value="UniProtKB-KW"/>
</dbReference>
<keyword evidence="3 5" id="KW-0949">S-adenosyl-L-methionine</keyword>
<dbReference type="InterPro" id="IPR019874">
    <property type="entry name" value="RF_methyltr_PrmC"/>
</dbReference>
<dbReference type="RefSeq" id="WP_305945454.1">
    <property type="nucleotide sequence ID" value="NZ_JAUZVY010000003.1"/>
</dbReference>
<dbReference type="HAMAP" id="MF_02126">
    <property type="entry name" value="RF_methyltr_PrmC"/>
    <property type="match status" value="1"/>
</dbReference>
<dbReference type="InterPro" id="IPR050320">
    <property type="entry name" value="N5-glutamine_MTase"/>
</dbReference>
<keyword evidence="2 5" id="KW-0808">Transferase</keyword>
<feature type="binding site" evidence="5">
    <location>
        <position position="174"/>
    </location>
    <ligand>
        <name>S-adenosyl-L-methionine</name>
        <dbReference type="ChEBI" id="CHEBI:59789"/>
    </ligand>
</feature>
<evidence type="ECO:0000256" key="4">
    <source>
        <dbReference type="ARBA" id="ARBA00048391"/>
    </source>
</evidence>
<evidence type="ECO:0000259" key="7">
    <source>
        <dbReference type="Pfam" id="PF17827"/>
    </source>
</evidence>
<organism evidence="8 9">
    <name type="scientific">Alkalimonas delamerensis</name>
    <dbReference type="NCBI Taxonomy" id="265981"/>
    <lineage>
        <taxon>Bacteria</taxon>
        <taxon>Pseudomonadati</taxon>
        <taxon>Pseudomonadota</taxon>
        <taxon>Gammaproteobacteria</taxon>
        <taxon>Alkalimonas</taxon>
    </lineage>
</organism>
<evidence type="ECO:0000313" key="9">
    <source>
        <dbReference type="Proteomes" id="UP001236258"/>
    </source>
</evidence>
<dbReference type="PANTHER" id="PTHR18895">
    <property type="entry name" value="HEMK METHYLTRANSFERASE"/>
    <property type="match status" value="1"/>
</dbReference>
<accession>A0ABT9GQX6</accession>
<dbReference type="EMBL" id="JAUZVY010000003">
    <property type="protein sequence ID" value="MDP4529378.1"/>
    <property type="molecule type" value="Genomic_DNA"/>
</dbReference>
<dbReference type="SUPFAM" id="SSF53335">
    <property type="entry name" value="S-adenosyl-L-methionine-dependent methyltransferases"/>
    <property type="match status" value="1"/>
</dbReference>
<dbReference type="PANTHER" id="PTHR18895:SF74">
    <property type="entry name" value="MTRF1L RELEASE FACTOR GLUTAMINE METHYLTRANSFERASE"/>
    <property type="match status" value="1"/>
</dbReference>
<feature type="binding site" evidence="5">
    <location>
        <begin position="123"/>
        <end position="127"/>
    </location>
    <ligand>
        <name>S-adenosyl-L-methionine</name>
        <dbReference type="ChEBI" id="CHEBI:59789"/>
    </ligand>
</feature>
<proteinExistence type="inferred from homology"/>
<comment type="similarity">
    <text evidence="5">Belongs to the protein N5-glutamine methyltransferase family. PrmC subfamily.</text>
</comment>
<feature type="binding site" evidence="5">
    <location>
        <position position="146"/>
    </location>
    <ligand>
        <name>S-adenosyl-L-methionine</name>
        <dbReference type="ChEBI" id="CHEBI:59789"/>
    </ligand>
</feature>
<keyword evidence="9" id="KW-1185">Reference proteome</keyword>
<reference evidence="8 9" key="1">
    <citation type="submission" date="2023-08" db="EMBL/GenBank/DDBJ databases">
        <authorList>
            <person name="Joshi A."/>
            <person name="Thite S."/>
        </authorList>
    </citation>
    <scope>NUCLEOTIDE SEQUENCE [LARGE SCALE GENOMIC DNA]</scope>
    <source>
        <strain evidence="8 9">1E1</strain>
    </source>
</reference>
<sequence length="283" mass="31019">MASSSLCIADWLAGAKTRLAAVTEEADTEAKYCLCHLLACSSSYLYAYPEQPLTTEQLSQLDAYLAQRLTGRPLAYVLGRWHFWDFELAVSEATLIPRADTEVVVEQALKLALPADAKVLDLGSGTGAIALALARERPDWQVLGLDIQPDAVQCANGNASTLQLRNCRFMASNWFDAVPAQSFELIVSNPPYIEPEDPHLALGDLRYEPQTALVAGREGLADIEHIVQNSWQYLAAGGWLVLEHGYQQADAVRHCLQQAGFVAVRSQKDYGGNWRISLGQCPS</sequence>
<dbReference type="Pfam" id="PF17827">
    <property type="entry name" value="PrmC_N"/>
    <property type="match status" value="1"/>
</dbReference>
<comment type="caution">
    <text evidence="8">The sequence shown here is derived from an EMBL/GenBank/DDBJ whole genome shotgun (WGS) entry which is preliminary data.</text>
</comment>
<dbReference type="NCBIfam" id="TIGR03534">
    <property type="entry name" value="RF_mod_PrmC"/>
    <property type="match status" value="1"/>
</dbReference>
<feature type="binding site" evidence="5">
    <location>
        <begin position="189"/>
        <end position="192"/>
    </location>
    <ligand>
        <name>substrate</name>
    </ligand>
</feature>
<dbReference type="Gene3D" id="1.10.8.10">
    <property type="entry name" value="DNA helicase RuvA subunit, C-terminal domain"/>
    <property type="match status" value="1"/>
</dbReference>
<dbReference type="Gene3D" id="3.40.50.150">
    <property type="entry name" value="Vaccinia Virus protein VP39"/>
    <property type="match status" value="1"/>
</dbReference>
<dbReference type="NCBIfam" id="TIGR00536">
    <property type="entry name" value="hemK_fam"/>
    <property type="match status" value="1"/>
</dbReference>
<dbReference type="InterPro" id="IPR007848">
    <property type="entry name" value="Small_mtfrase_dom"/>
</dbReference>
<gene>
    <name evidence="5 8" type="primary">prmC</name>
    <name evidence="8" type="ORF">Q3O59_10105</name>
</gene>
<keyword evidence="1 5" id="KW-0489">Methyltransferase</keyword>